<name>A0A1N6WRS4_9BACT</name>
<evidence type="ECO:0000313" key="2">
    <source>
        <dbReference type="Proteomes" id="UP000185924"/>
    </source>
</evidence>
<dbReference type="Proteomes" id="UP000185924">
    <property type="component" value="Unassembled WGS sequence"/>
</dbReference>
<keyword evidence="2" id="KW-1185">Reference proteome</keyword>
<dbReference type="AlphaFoldDB" id="A0A1N6WRS4"/>
<dbReference type="EMBL" id="FTNM01000002">
    <property type="protein sequence ID" value="SIQ92731.1"/>
    <property type="molecule type" value="Genomic_DNA"/>
</dbReference>
<organism evidence="1 2">
    <name type="scientific">Pontibacter lucknowensis</name>
    <dbReference type="NCBI Taxonomy" id="1077936"/>
    <lineage>
        <taxon>Bacteria</taxon>
        <taxon>Pseudomonadati</taxon>
        <taxon>Bacteroidota</taxon>
        <taxon>Cytophagia</taxon>
        <taxon>Cytophagales</taxon>
        <taxon>Hymenobacteraceae</taxon>
        <taxon>Pontibacter</taxon>
    </lineage>
</organism>
<reference evidence="2" key="1">
    <citation type="submission" date="2017-01" db="EMBL/GenBank/DDBJ databases">
        <authorList>
            <person name="Varghese N."/>
            <person name="Submissions S."/>
        </authorList>
    </citation>
    <scope>NUCLEOTIDE SEQUENCE [LARGE SCALE GENOMIC DNA]</scope>
    <source>
        <strain evidence="2">DM9</strain>
    </source>
</reference>
<sequence length="296" mass="34228">MAIYFFNYFNDNANLLLRFMKIRSILTLMLAVILAGCQLSQEADPVEEEDNLLVVDWKGRKSDTHGKEKAMVYLYDSEEAWRTPYATPVASASLSDIRPKNGGTITPVNSATFKNLAPQKYWIKIINAYNHNALIEHNQNLPYILETPLHKGTITSTAVETEAETLLEYRLKKLTINALPEIKANPGKRVKVIFKKFYPSGYAGPLPTTYYEQVVSTNDFPLSINLNVPIREFNSWWWHPYFYIYLETVDFQIYRSAELNVFNLINSNGGMYDRLHYKDQNNELVYTINGDWIIKE</sequence>
<evidence type="ECO:0000313" key="1">
    <source>
        <dbReference type="EMBL" id="SIQ92731.1"/>
    </source>
</evidence>
<dbReference type="STRING" id="1077936.SAMN05421545_1717"/>
<proteinExistence type="predicted"/>
<protein>
    <submittedName>
        <fullName evidence="1">Uncharacterized protein</fullName>
    </submittedName>
</protein>
<accession>A0A1N6WRS4</accession>
<gene>
    <name evidence="1" type="ORF">SAMN05421545_1717</name>
</gene>